<evidence type="ECO:0000313" key="3">
    <source>
        <dbReference type="Proteomes" id="UP000006919"/>
    </source>
</evidence>
<dbReference type="eggNOG" id="COG5520">
    <property type="taxonomic scope" value="Bacteria"/>
</dbReference>
<dbReference type="RefSeq" id="WP_013497153.1">
    <property type="nucleotide sequence ID" value="NC_014833.1"/>
</dbReference>
<feature type="signal peptide" evidence="1">
    <location>
        <begin position="1"/>
        <end position="26"/>
    </location>
</feature>
<accession>E6UEK6</accession>
<gene>
    <name evidence="2" type="ordered locus">Rumal_0406</name>
</gene>
<dbReference type="KEGG" id="ral:Rumal_0406"/>
<keyword evidence="1" id="KW-0732">Signal</keyword>
<dbReference type="GO" id="GO:0030246">
    <property type="term" value="F:carbohydrate binding"/>
    <property type="evidence" value="ECO:0007669"/>
    <property type="project" value="InterPro"/>
</dbReference>
<dbReference type="AlphaFoldDB" id="E6UEK6"/>
<dbReference type="InterPro" id="IPR008965">
    <property type="entry name" value="CBM2/CBM3_carb-bd_dom_sf"/>
</dbReference>
<dbReference type="Proteomes" id="UP000006919">
    <property type="component" value="Chromosome"/>
</dbReference>
<name>E6UEK6_RUMA7</name>
<dbReference type="Gene3D" id="2.60.40.2700">
    <property type="match status" value="1"/>
</dbReference>
<evidence type="ECO:0000256" key="1">
    <source>
        <dbReference type="SAM" id="SignalP"/>
    </source>
</evidence>
<protein>
    <recommendedName>
        <fullName evidence="4">Fibronectin type-III domain-containing protein</fullName>
    </recommendedName>
</protein>
<dbReference type="EMBL" id="CP002403">
    <property type="protein sequence ID" value="ADU20961.1"/>
    <property type="molecule type" value="Genomic_DNA"/>
</dbReference>
<dbReference type="SUPFAM" id="SSF49384">
    <property type="entry name" value="Carbohydrate-binding domain"/>
    <property type="match status" value="1"/>
</dbReference>
<evidence type="ECO:0000313" key="2">
    <source>
        <dbReference type="EMBL" id="ADU20961.1"/>
    </source>
</evidence>
<feature type="chain" id="PRO_5003212938" description="Fibronectin type-III domain-containing protein" evidence="1">
    <location>
        <begin position="27"/>
        <end position="384"/>
    </location>
</feature>
<sequence precursor="true">MKITKAASKCAAFLCAAAIMMPVAGAVPATFSVNDTANALAASADSAAGLTGDQYCKVGDTFTFEVTLYDDYKGSYNSSDFTYQWYYSDTQSGTLNWTKISGATSAKYSDTMTSSKNLRHFKVQITNTKTGESHDTDWYPIRTVTCNAVTTKLGAASVVNNSSGTWIKIPVTLSGLYNQKLTGYYFDINLSSGVFEDAVFDDLSGIGSMDNFSASDNQYVVMGYGIAPVTISSNNPLGYFMLKVKNGANADGAKLSISDLKFSATGDGLAGDIEYGVAPVNYTVSLSSSSTNNVPVIRNIDYNTQFHQFRLIWNAVPNAQAYGIAYYSAGKWRVYTQSIAPSTTYWTSPKLTAGRSYKVAVAAKVGGTWDTTGAVKNAITVTVK</sequence>
<dbReference type="InterPro" id="IPR036116">
    <property type="entry name" value="FN3_sf"/>
</dbReference>
<evidence type="ECO:0008006" key="4">
    <source>
        <dbReference type="Google" id="ProtNLM"/>
    </source>
</evidence>
<dbReference type="SUPFAM" id="SSF49265">
    <property type="entry name" value="Fibronectin type III"/>
    <property type="match status" value="1"/>
</dbReference>
<proteinExistence type="predicted"/>
<reference evidence="2 3" key="1">
    <citation type="journal article" date="2011" name="J. Bacteriol.">
        <title>Complete genome of the cellulolytic ruminal bacterium Ruminococcus albus 7.</title>
        <authorList>
            <person name="Suen G."/>
            <person name="Stevenson D.M."/>
            <person name="Bruce D.C."/>
            <person name="Chertkov O."/>
            <person name="Copeland A."/>
            <person name="Cheng J.F."/>
            <person name="Detter C."/>
            <person name="Detter J.C."/>
            <person name="Goodwin L.A."/>
            <person name="Han C.S."/>
            <person name="Hauser L.J."/>
            <person name="Ivanova N.N."/>
            <person name="Kyrpides N.C."/>
            <person name="Land M.L."/>
            <person name="Lapidus A."/>
            <person name="Lucas S."/>
            <person name="Ovchinnikova G."/>
            <person name="Pitluck S."/>
            <person name="Tapia R."/>
            <person name="Woyke T."/>
            <person name="Boyum J."/>
            <person name="Mead D."/>
            <person name="Weimer P.J."/>
        </authorList>
    </citation>
    <scope>NUCLEOTIDE SEQUENCE [LARGE SCALE GENOMIC DNA]</scope>
    <source>
        <strain evidence="3">ATCC 27210 / DSM 20455 / JCM 14654 / NCDO 2250 / 7</strain>
    </source>
</reference>
<organism evidence="2 3">
    <name type="scientific">Ruminococcus albus (strain ATCC 27210 / DSM 20455 / JCM 14654 / NCDO 2250 / 7)</name>
    <dbReference type="NCBI Taxonomy" id="697329"/>
    <lineage>
        <taxon>Bacteria</taxon>
        <taxon>Bacillati</taxon>
        <taxon>Bacillota</taxon>
        <taxon>Clostridia</taxon>
        <taxon>Eubacteriales</taxon>
        <taxon>Oscillospiraceae</taxon>
        <taxon>Ruminococcus</taxon>
    </lineage>
</organism>
<dbReference type="HOGENOM" id="CLU_719406_0_0_9"/>
<dbReference type="OrthoDB" id="1820466at2"/>